<comment type="caution">
    <text evidence="4">The sequence shown here is derived from an EMBL/GenBank/DDBJ whole genome shotgun (WGS) entry which is preliminary data.</text>
</comment>
<protein>
    <submittedName>
        <fullName evidence="4">Uncharacterized protein</fullName>
    </submittedName>
</protein>
<evidence type="ECO:0000256" key="2">
    <source>
        <dbReference type="SAM" id="Phobius"/>
    </source>
</evidence>
<dbReference type="PANTHER" id="PTHR34558">
    <property type="entry name" value="EXPRESSED PROTEIN"/>
    <property type="match status" value="1"/>
</dbReference>
<evidence type="ECO:0000256" key="3">
    <source>
        <dbReference type="SAM" id="SignalP"/>
    </source>
</evidence>
<keyword evidence="2" id="KW-1133">Transmembrane helix</keyword>
<reference evidence="4" key="1">
    <citation type="submission" date="2020-06" db="EMBL/GenBank/DDBJ databases">
        <authorList>
            <person name="Li T."/>
            <person name="Hu X."/>
            <person name="Zhang T."/>
            <person name="Song X."/>
            <person name="Zhang H."/>
            <person name="Dai N."/>
            <person name="Sheng W."/>
            <person name="Hou X."/>
            <person name="Wei L."/>
        </authorList>
    </citation>
    <scope>NUCLEOTIDE SEQUENCE</scope>
    <source>
        <strain evidence="4">KEN8</strain>
        <tissue evidence="4">Leaf</tissue>
    </source>
</reference>
<dbReference type="PANTHER" id="PTHR34558:SF4">
    <property type="entry name" value="TRANSMEMBRANE PROTEIN"/>
    <property type="match status" value="1"/>
</dbReference>
<feature type="chain" id="PRO_5044002534" evidence="3">
    <location>
        <begin position="26"/>
        <end position="115"/>
    </location>
</feature>
<gene>
    <name evidence="4" type="ORF">Scaly_2239400</name>
</gene>
<evidence type="ECO:0000313" key="4">
    <source>
        <dbReference type="EMBL" id="KAL0328068.1"/>
    </source>
</evidence>
<organism evidence="4">
    <name type="scientific">Sesamum calycinum</name>
    <dbReference type="NCBI Taxonomy" id="2727403"/>
    <lineage>
        <taxon>Eukaryota</taxon>
        <taxon>Viridiplantae</taxon>
        <taxon>Streptophyta</taxon>
        <taxon>Embryophyta</taxon>
        <taxon>Tracheophyta</taxon>
        <taxon>Spermatophyta</taxon>
        <taxon>Magnoliopsida</taxon>
        <taxon>eudicotyledons</taxon>
        <taxon>Gunneridae</taxon>
        <taxon>Pentapetalae</taxon>
        <taxon>asterids</taxon>
        <taxon>lamiids</taxon>
        <taxon>Lamiales</taxon>
        <taxon>Pedaliaceae</taxon>
        <taxon>Sesamum</taxon>
    </lineage>
</organism>
<dbReference type="EMBL" id="JACGWM010000014">
    <property type="protein sequence ID" value="KAL0328068.1"/>
    <property type="molecule type" value="Genomic_DNA"/>
</dbReference>
<feature type="signal peptide" evidence="3">
    <location>
        <begin position="1"/>
        <end position="25"/>
    </location>
</feature>
<feature type="transmembrane region" description="Helical" evidence="2">
    <location>
        <begin position="85"/>
        <end position="107"/>
    </location>
</feature>
<keyword evidence="3" id="KW-0732">Signal</keyword>
<name>A0AAW2MAS1_9LAMI</name>
<sequence>MGRLLFAFVVLSTLFLLMLHTTADGAGCSEPDTPYIRSRSLLQSPGTEKSKAKAPAEKVDDHRGETAEAPDSMGTGKHRSLDRSVAGGGVIVGGLVTATLAAVYCYIRVTRRRHG</sequence>
<accession>A0AAW2MAS1</accession>
<evidence type="ECO:0000256" key="1">
    <source>
        <dbReference type="SAM" id="MobiDB-lite"/>
    </source>
</evidence>
<feature type="compositionally biased region" description="Basic and acidic residues" evidence="1">
    <location>
        <begin position="48"/>
        <end position="66"/>
    </location>
</feature>
<keyword evidence="2" id="KW-0812">Transmembrane</keyword>
<reference evidence="4" key="2">
    <citation type="journal article" date="2024" name="Plant">
        <title>Genomic evolution and insights into agronomic trait innovations of Sesamum species.</title>
        <authorList>
            <person name="Miao H."/>
            <person name="Wang L."/>
            <person name="Qu L."/>
            <person name="Liu H."/>
            <person name="Sun Y."/>
            <person name="Le M."/>
            <person name="Wang Q."/>
            <person name="Wei S."/>
            <person name="Zheng Y."/>
            <person name="Lin W."/>
            <person name="Duan Y."/>
            <person name="Cao H."/>
            <person name="Xiong S."/>
            <person name="Wang X."/>
            <person name="Wei L."/>
            <person name="Li C."/>
            <person name="Ma Q."/>
            <person name="Ju M."/>
            <person name="Zhao R."/>
            <person name="Li G."/>
            <person name="Mu C."/>
            <person name="Tian Q."/>
            <person name="Mei H."/>
            <person name="Zhang T."/>
            <person name="Gao T."/>
            <person name="Zhang H."/>
        </authorList>
    </citation>
    <scope>NUCLEOTIDE SEQUENCE</scope>
    <source>
        <strain evidence="4">KEN8</strain>
    </source>
</reference>
<dbReference type="AlphaFoldDB" id="A0AAW2MAS1"/>
<proteinExistence type="predicted"/>
<keyword evidence="2" id="KW-0472">Membrane</keyword>
<feature type="region of interest" description="Disordered" evidence="1">
    <location>
        <begin position="29"/>
        <end position="80"/>
    </location>
</feature>